<evidence type="ECO:0000256" key="6">
    <source>
        <dbReference type="SAM" id="MobiDB-lite"/>
    </source>
</evidence>
<evidence type="ECO:0000256" key="7">
    <source>
        <dbReference type="SAM" id="SignalP"/>
    </source>
</evidence>
<organism evidence="9 10">
    <name type="scientific">Pristionchus mayeri</name>
    <dbReference type="NCBI Taxonomy" id="1317129"/>
    <lineage>
        <taxon>Eukaryota</taxon>
        <taxon>Metazoa</taxon>
        <taxon>Ecdysozoa</taxon>
        <taxon>Nematoda</taxon>
        <taxon>Chromadorea</taxon>
        <taxon>Rhabditida</taxon>
        <taxon>Rhabditina</taxon>
        <taxon>Diplogasteromorpha</taxon>
        <taxon>Diplogasteroidea</taxon>
        <taxon>Neodiplogasteridae</taxon>
        <taxon>Pristionchus</taxon>
    </lineage>
</organism>
<feature type="compositionally biased region" description="Basic and acidic residues" evidence="6">
    <location>
        <begin position="27"/>
        <end position="43"/>
    </location>
</feature>
<protein>
    <recommendedName>
        <fullName evidence="8">PNPLA domain-containing protein</fullName>
    </recommendedName>
</protein>
<dbReference type="SUPFAM" id="SSF48403">
    <property type="entry name" value="Ankyrin repeat"/>
    <property type="match status" value="1"/>
</dbReference>
<dbReference type="Gene3D" id="1.25.40.20">
    <property type="entry name" value="Ankyrin repeat-containing domain"/>
    <property type="match status" value="1"/>
</dbReference>
<dbReference type="GO" id="GO:0047499">
    <property type="term" value="F:calcium-independent phospholipase A2 activity"/>
    <property type="evidence" value="ECO:0007669"/>
    <property type="project" value="InterPro"/>
</dbReference>
<dbReference type="Pfam" id="PF01734">
    <property type="entry name" value="Patatin"/>
    <property type="match status" value="1"/>
</dbReference>
<proteinExistence type="predicted"/>
<accession>A0AAN5I615</accession>
<dbReference type="GO" id="GO:0006629">
    <property type="term" value="P:lipid metabolic process"/>
    <property type="evidence" value="ECO:0007669"/>
    <property type="project" value="UniProtKB-KW"/>
</dbReference>
<dbReference type="InterPro" id="IPR002641">
    <property type="entry name" value="PNPLA_dom"/>
</dbReference>
<reference evidence="10" key="1">
    <citation type="submission" date="2022-10" db="EMBL/GenBank/DDBJ databases">
        <title>Genome assembly of Pristionchus species.</title>
        <authorList>
            <person name="Yoshida K."/>
            <person name="Sommer R.J."/>
        </authorList>
    </citation>
    <scope>NUCLEOTIDE SEQUENCE [LARGE SCALE GENOMIC DNA]</scope>
    <source>
        <strain evidence="10">RS5460</strain>
    </source>
</reference>
<keyword evidence="2" id="KW-0378">Hydrolase</keyword>
<feature type="domain" description="PNPLA" evidence="8">
    <location>
        <begin position="388"/>
        <end position="495"/>
    </location>
</feature>
<keyword evidence="10" id="KW-1185">Reference proteome</keyword>
<keyword evidence="4" id="KW-0443">Lipid metabolism</keyword>
<evidence type="ECO:0000259" key="8">
    <source>
        <dbReference type="PROSITE" id="PS51635"/>
    </source>
</evidence>
<keyword evidence="1" id="KW-0677">Repeat</keyword>
<evidence type="ECO:0000256" key="5">
    <source>
        <dbReference type="PROSITE-ProRule" id="PRU01161"/>
    </source>
</evidence>
<keyword evidence="7" id="KW-0732">Signal</keyword>
<evidence type="ECO:0000313" key="10">
    <source>
        <dbReference type="Proteomes" id="UP001328107"/>
    </source>
</evidence>
<feature type="non-terminal residue" evidence="9">
    <location>
        <position position="1"/>
    </location>
</feature>
<dbReference type="PANTHER" id="PTHR24139:SF34">
    <property type="entry name" value="85_88 KDA CALCIUM-INDEPENDENT PHOSPHOLIPASE A2"/>
    <property type="match status" value="1"/>
</dbReference>
<feature type="short sequence motif" description="GXGXXG" evidence="5">
    <location>
        <begin position="392"/>
        <end position="397"/>
    </location>
</feature>
<comment type="caution">
    <text evidence="5">Lacks conserved residue(s) required for the propagation of feature annotation.</text>
</comment>
<dbReference type="GO" id="GO:2000304">
    <property type="term" value="P:positive regulation of ceramide biosynthetic process"/>
    <property type="evidence" value="ECO:0007669"/>
    <property type="project" value="TreeGrafter"/>
</dbReference>
<dbReference type="PANTHER" id="PTHR24139">
    <property type="entry name" value="CALCIUM-INDEPENDENT PHOSPHOLIPASE A2"/>
    <property type="match status" value="1"/>
</dbReference>
<evidence type="ECO:0000256" key="3">
    <source>
        <dbReference type="ARBA" id="ARBA00023043"/>
    </source>
</evidence>
<sequence>LAFCCCFLSIVCIFRVMSEPRELSYEEERGELTERASDNKQEDSSSNQQIEDSLKSDWEKQSEHNLKEWSDLLKYDKLAPAVVSSLVYIGNALCNSGIVQVQLKINDEGGNREVEKRAKHDGSSVNPFEPSNIDVDRYAETFANFLNEIPILKKKRGAMNALTSWISWPSSWGKWKHSKSWIPGRDDLVSLAIRCYKKYYATPKKLPWSHTIRSIETEKLFKKLFTFLVEGKIEDLSEEVARMLLYAVISMGHGFHKKIASPLHETTKSRDLDALIMLLSHEVDVNAFDGTGYTALFYAINDHFNAEKSDYTVIVKTLLVFGSNLSKRELMDGRKMEKVSEKDPMSDEMKKIIRDITTSRHGSVIVQNEDSNLLRQPNREKGKKTHLLSLDGGGIKGLVLTTILSELNKAIPGIFEKIHWLAGTSTGSILGMALASGKTIDECRNLYFKLKDVGFTPSTDREVGYDSSILEKFLKETYRNKDTTWIRLCSSWGVF</sequence>
<feature type="signal peptide" evidence="7">
    <location>
        <begin position="1"/>
        <end position="18"/>
    </location>
</feature>
<dbReference type="PROSITE" id="PS51635">
    <property type="entry name" value="PNPLA"/>
    <property type="match status" value="1"/>
</dbReference>
<dbReference type="Proteomes" id="UP001328107">
    <property type="component" value="Unassembled WGS sequence"/>
</dbReference>
<name>A0AAN5I615_9BILA</name>
<evidence type="ECO:0000313" key="9">
    <source>
        <dbReference type="EMBL" id="GMR52844.1"/>
    </source>
</evidence>
<dbReference type="InterPro" id="IPR047148">
    <property type="entry name" value="PLPL9"/>
</dbReference>
<dbReference type="InterPro" id="IPR016035">
    <property type="entry name" value="Acyl_Trfase/lysoPLipase"/>
</dbReference>
<feature type="region of interest" description="Disordered" evidence="6">
    <location>
        <begin position="27"/>
        <end position="59"/>
    </location>
</feature>
<gene>
    <name evidence="9" type="ORF">PMAYCL1PPCAC_23039</name>
</gene>
<evidence type="ECO:0000256" key="1">
    <source>
        <dbReference type="ARBA" id="ARBA00022737"/>
    </source>
</evidence>
<comment type="caution">
    <text evidence="9">The sequence shown here is derived from an EMBL/GenBank/DDBJ whole genome shotgun (WGS) entry which is preliminary data.</text>
</comment>
<dbReference type="SUPFAM" id="SSF52151">
    <property type="entry name" value="FabD/lysophospholipase-like"/>
    <property type="match status" value="1"/>
</dbReference>
<dbReference type="EMBL" id="BTRK01000005">
    <property type="protein sequence ID" value="GMR52844.1"/>
    <property type="molecule type" value="Genomic_DNA"/>
</dbReference>
<feature type="short sequence motif" description="GXSXG" evidence="5">
    <location>
        <begin position="423"/>
        <end position="427"/>
    </location>
</feature>
<dbReference type="GO" id="GO:0052816">
    <property type="term" value="F:long-chain fatty acyl-CoA hydrolase activity"/>
    <property type="evidence" value="ECO:0007669"/>
    <property type="project" value="TreeGrafter"/>
</dbReference>
<dbReference type="AlphaFoldDB" id="A0AAN5I615"/>
<evidence type="ECO:0000256" key="2">
    <source>
        <dbReference type="ARBA" id="ARBA00022801"/>
    </source>
</evidence>
<evidence type="ECO:0000256" key="4">
    <source>
        <dbReference type="ARBA" id="ARBA00023098"/>
    </source>
</evidence>
<dbReference type="Gene3D" id="3.40.1090.10">
    <property type="entry name" value="Cytosolic phospholipase A2 catalytic domain"/>
    <property type="match status" value="1"/>
</dbReference>
<dbReference type="InterPro" id="IPR036770">
    <property type="entry name" value="Ankyrin_rpt-contain_sf"/>
</dbReference>
<dbReference type="GO" id="GO:0005739">
    <property type="term" value="C:mitochondrion"/>
    <property type="evidence" value="ECO:0007669"/>
    <property type="project" value="TreeGrafter"/>
</dbReference>
<feature type="chain" id="PRO_5042873981" description="PNPLA domain-containing protein" evidence="7">
    <location>
        <begin position="19"/>
        <end position="495"/>
    </location>
</feature>
<keyword evidence="3" id="KW-0040">ANK repeat</keyword>